<comment type="caution">
    <text evidence="2">The sequence shown here is derived from an EMBL/GenBank/DDBJ whole genome shotgun (WGS) entry which is preliminary data.</text>
</comment>
<keyword evidence="3" id="KW-1185">Reference proteome</keyword>
<dbReference type="GO" id="GO:0016747">
    <property type="term" value="F:acyltransferase activity, transferring groups other than amino-acyl groups"/>
    <property type="evidence" value="ECO:0007669"/>
    <property type="project" value="InterPro"/>
</dbReference>
<proteinExistence type="predicted"/>
<sequence>MPLAVLPVQIADVEPVYDVFFEAFKDEPIMKFLYPGGIDRKAHAEATIQWWNQDTTSYTVKCVDTETGEIVGMSTWEVFWRPAPEERWHKPTDIPWLEGEEKTQCLRVVGPMWDVREELFGRQKYIYLASIAVHPDQQRRGAGRLLLQWGVDMSEQLGIPIYTEASESGLGLYVDAGFERLTHVGLVHRAEVIGGSADVEVPLVVRLTKDAHGLKFKEWAEMHYQS</sequence>
<dbReference type="InterPro" id="IPR016181">
    <property type="entry name" value="Acyl_CoA_acyltransferase"/>
</dbReference>
<dbReference type="PANTHER" id="PTHR42791">
    <property type="entry name" value="GNAT FAMILY ACETYLTRANSFERASE"/>
    <property type="match status" value="1"/>
</dbReference>
<dbReference type="PROSITE" id="PS51186">
    <property type="entry name" value="GNAT"/>
    <property type="match status" value="1"/>
</dbReference>
<dbReference type="SUPFAM" id="SSF55729">
    <property type="entry name" value="Acyl-CoA N-acyltransferases (Nat)"/>
    <property type="match status" value="1"/>
</dbReference>
<gene>
    <name evidence="2" type="ORF">FE257_000431</name>
</gene>
<evidence type="ECO:0000313" key="3">
    <source>
        <dbReference type="Proteomes" id="UP001194746"/>
    </source>
</evidence>
<dbReference type="AlphaFoldDB" id="A0AAD4GXC6"/>
<reference evidence="2" key="2">
    <citation type="submission" date="2020-02" db="EMBL/GenBank/DDBJ databases">
        <authorList>
            <person name="Gilchrist C.L.M."/>
            <person name="Chooi Y.-H."/>
        </authorList>
    </citation>
    <scope>NUCLEOTIDE SEQUENCE</scope>
    <source>
        <strain evidence="2">MST-FP2251</strain>
    </source>
</reference>
<dbReference type="EMBL" id="VCAU01000010">
    <property type="protein sequence ID" value="KAF9892842.1"/>
    <property type="molecule type" value="Genomic_DNA"/>
</dbReference>
<reference evidence="2" key="1">
    <citation type="journal article" date="2019" name="Beilstein J. Org. Chem.">
        <title>Nanangenines: drimane sesquiterpenoids as the dominant metabolite cohort of a novel Australian fungus, Aspergillus nanangensis.</title>
        <authorList>
            <person name="Lacey H.J."/>
            <person name="Gilchrist C.L.M."/>
            <person name="Crombie A."/>
            <person name="Kalaitzis J.A."/>
            <person name="Vuong D."/>
            <person name="Rutledge P.J."/>
            <person name="Turner P."/>
            <person name="Pitt J.I."/>
            <person name="Lacey E."/>
            <person name="Chooi Y.H."/>
            <person name="Piggott A.M."/>
        </authorList>
    </citation>
    <scope>NUCLEOTIDE SEQUENCE</scope>
    <source>
        <strain evidence="2">MST-FP2251</strain>
    </source>
</reference>
<organism evidence="2 3">
    <name type="scientific">Aspergillus nanangensis</name>
    <dbReference type="NCBI Taxonomy" id="2582783"/>
    <lineage>
        <taxon>Eukaryota</taxon>
        <taxon>Fungi</taxon>
        <taxon>Dikarya</taxon>
        <taxon>Ascomycota</taxon>
        <taxon>Pezizomycotina</taxon>
        <taxon>Eurotiomycetes</taxon>
        <taxon>Eurotiomycetidae</taxon>
        <taxon>Eurotiales</taxon>
        <taxon>Aspergillaceae</taxon>
        <taxon>Aspergillus</taxon>
        <taxon>Aspergillus subgen. Circumdati</taxon>
    </lineage>
</organism>
<evidence type="ECO:0000259" key="1">
    <source>
        <dbReference type="PROSITE" id="PS51186"/>
    </source>
</evidence>
<dbReference type="Pfam" id="PF00583">
    <property type="entry name" value="Acetyltransf_1"/>
    <property type="match status" value="1"/>
</dbReference>
<protein>
    <recommendedName>
        <fullName evidence="1">N-acetyltransferase domain-containing protein</fullName>
    </recommendedName>
</protein>
<evidence type="ECO:0000313" key="2">
    <source>
        <dbReference type="EMBL" id="KAF9892842.1"/>
    </source>
</evidence>
<name>A0AAD4GXC6_ASPNN</name>
<feature type="domain" description="N-acetyltransferase" evidence="1">
    <location>
        <begin position="3"/>
        <end position="208"/>
    </location>
</feature>
<dbReference type="Gene3D" id="3.40.630.30">
    <property type="match status" value="1"/>
</dbReference>
<dbReference type="InterPro" id="IPR052523">
    <property type="entry name" value="Trichothecene_AcTrans"/>
</dbReference>
<dbReference type="InterPro" id="IPR000182">
    <property type="entry name" value="GNAT_dom"/>
</dbReference>
<dbReference type="PANTHER" id="PTHR42791:SF17">
    <property type="entry name" value="ACETYLTRANSFERASE, GNAT FAMILY FAMILY (AFU_ORTHOLOGUE AFUA_8G05690)"/>
    <property type="match status" value="1"/>
</dbReference>
<dbReference type="CDD" id="cd04301">
    <property type="entry name" value="NAT_SF"/>
    <property type="match status" value="1"/>
</dbReference>
<accession>A0AAD4GXC6</accession>
<dbReference type="Proteomes" id="UP001194746">
    <property type="component" value="Unassembled WGS sequence"/>
</dbReference>